<protein>
    <submittedName>
        <fullName evidence="2">Uncharacterized protein</fullName>
    </submittedName>
</protein>
<gene>
    <name evidence="2" type="ORF">IPV69_03555</name>
</gene>
<feature type="compositionally biased region" description="Basic and acidic residues" evidence="1">
    <location>
        <begin position="15"/>
        <end position="39"/>
    </location>
</feature>
<feature type="region of interest" description="Disordered" evidence="1">
    <location>
        <begin position="1"/>
        <end position="39"/>
    </location>
</feature>
<sequence length="293" mass="31991">MAQEQKPAITADEPTPAKKAEDAVDRAAERVERAVDKTADKVEKNAEAKAFALPAGVTPKDLKEEGDVRNAFEAVTEASMSKDIFDNIVNRLVDADRDRISKYKDTKPDWKPLTDRVATLERSWKEKYGKSFDLDEKVVFGTNNYVVVAQGEISDPKALIGNWPVQPNVGAVMAAAKKPAVNAAEQATETNKAAGGDTNLDKGRNVAVARYPAGHGLPAVDASLIHELPDIWRFDLPDNIDGQKLTANLIAHLNQVGTQGWPDDINEAYRIVAHRVLLAMYDVPVESVNAARN</sequence>
<dbReference type="KEGG" id="hbs:IPV69_03555"/>
<evidence type="ECO:0000256" key="1">
    <source>
        <dbReference type="SAM" id="MobiDB-lite"/>
    </source>
</evidence>
<dbReference type="Proteomes" id="UP000593765">
    <property type="component" value="Chromosome"/>
</dbReference>
<keyword evidence="3" id="KW-1185">Reference proteome</keyword>
<accession>A0A7M2WYA6</accession>
<dbReference type="RefSeq" id="WP_206293539.1">
    <property type="nucleotide sequence ID" value="NZ_CP063458.1"/>
</dbReference>
<evidence type="ECO:0000313" key="2">
    <source>
        <dbReference type="EMBL" id="QOV90456.1"/>
    </source>
</evidence>
<name>A0A7M2WYA6_9BACT</name>
<evidence type="ECO:0000313" key="3">
    <source>
        <dbReference type="Proteomes" id="UP000593765"/>
    </source>
</evidence>
<organism evidence="2 3">
    <name type="scientific">Humisphaera borealis</name>
    <dbReference type="NCBI Taxonomy" id="2807512"/>
    <lineage>
        <taxon>Bacteria</taxon>
        <taxon>Pseudomonadati</taxon>
        <taxon>Planctomycetota</taxon>
        <taxon>Phycisphaerae</taxon>
        <taxon>Tepidisphaerales</taxon>
        <taxon>Tepidisphaeraceae</taxon>
        <taxon>Humisphaera</taxon>
    </lineage>
</organism>
<dbReference type="AlphaFoldDB" id="A0A7M2WYA6"/>
<dbReference type="EMBL" id="CP063458">
    <property type="protein sequence ID" value="QOV90456.1"/>
    <property type="molecule type" value="Genomic_DNA"/>
</dbReference>
<proteinExistence type="predicted"/>
<reference evidence="2 3" key="1">
    <citation type="submission" date="2020-10" db="EMBL/GenBank/DDBJ databases">
        <title>Wide distribution of Phycisphaera-like planctomycetes from WD2101 soil group in peatlands and genome analysis of the first cultivated representative.</title>
        <authorList>
            <person name="Dedysh S.N."/>
            <person name="Beletsky A.V."/>
            <person name="Ivanova A."/>
            <person name="Kulichevskaya I.S."/>
            <person name="Suzina N.E."/>
            <person name="Philippov D.A."/>
            <person name="Rakitin A.L."/>
            <person name="Mardanov A.V."/>
            <person name="Ravin N.V."/>
        </authorList>
    </citation>
    <scope>NUCLEOTIDE SEQUENCE [LARGE SCALE GENOMIC DNA]</scope>
    <source>
        <strain evidence="2 3">M1803</strain>
    </source>
</reference>